<accession>A0AC58H248</accession>
<dbReference type="Proteomes" id="UP000000437">
    <property type="component" value="Chromosome 13"/>
</dbReference>
<organism evidence="1 2">
    <name type="scientific">Danio rerio</name>
    <name type="common">Zebrafish</name>
    <name type="synonym">Brachydanio rerio</name>
    <dbReference type="NCBI Taxonomy" id="7955"/>
    <lineage>
        <taxon>Eukaryota</taxon>
        <taxon>Metazoa</taxon>
        <taxon>Chordata</taxon>
        <taxon>Craniata</taxon>
        <taxon>Vertebrata</taxon>
        <taxon>Euteleostomi</taxon>
        <taxon>Actinopterygii</taxon>
        <taxon>Neopterygii</taxon>
        <taxon>Teleostei</taxon>
        <taxon>Ostariophysi</taxon>
        <taxon>Cypriniformes</taxon>
        <taxon>Danionidae</taxon>
        <taxon>Danioninae</taxon>
        <taxon>Danio</taxon>
    </lineage>
</organism>
<reference evidence="2" key="1">
    <citation type="submission" date="2025-08" db="UniProtKB">
        <authorList>
            <consortium name="RefSeq"/>
        </authorList>
    </citation>
    <scope>IDENTIFICATION</scope>
    <source>
        <strain evidence="2">Tuebingen</strain>
        <tissue evidence="2">Fibroblasts and whole tissue</tissue>
    </source>
</reference>
<proteinExistence type="predicted"/>
<dbReference type="RefSeq" id="XP_073776047.1">
    <property type="nucleotide sequence ID" value="XM_073919946.1"/>
</dbReference>
<gene>
    <name evidence="2" type="primary">rtn4b</name>
    <name evidence="2" type="synonym">rtn6</name>
</gene>
<evidence type="ECO:0000313" key="2">
    <source>
        <dbReference type="RefSeq" id="XP_073776047.1"/>
    </source>
</evidence>
<sequence>MDAFGREPSATSDPDLLSPSDDDLMLEMKSSAGLEESRSVSDSPSPDLLQDAYEDLQTPGALSAAEPPNPEQRPVALPDILQSSPLNPEKLDSGSSEGSPDCSPAHRCSPNPPLSAAGSPDSRILLLREMVEETEARAVEKVQQDVQQEVQQEAQAQLEKQVQQESQQGCTVLDLLQEAPAHTQTLPPPPQQQTDAPAELLQGLQFSSGPHVELWDSSPSADSFSPVLDAEQQKHSENTHSHTHINAADEEQEPSSSEEFEFVERPAAGAAEEFVELQDGLTSITAPPPEAAEAPEQKQSSTCLLSPAEGGGPADGEERSDVQQTCPAGHTAGAPADPTAVLQLLYWRDVRASALVLGSLLLLLLFLSCCSVISVLSYSALCLLTLTLSTRVFTAVLQAMRKTEDGHPFRQYLERDVLLSADAVHTHSEALLRRINTALVELRRLFLVEDLVDSLKLAVGLWLLTYVGSWFNGLTLLIIALIGAFSGPIAYERHQSEIDQFISMINTQMREALGKVLAMVPGGKKKSD</sequence>
<protein>
    <submittedName>
        <fullName evidence="2">Reticulon-4b isoform X1</fullName>
    </submittedName>
</protein>
<name>A0AC58H248_DANRE</name>
<keyword evidence="1" id="KW-1185">Reference proteome</keyword>
<evidence type="ECO:0000313" key="1">
    <source>
        <dbReference type="Proteomes" id="UP000000437"/>
    </source>
</evidence>